<dbReference type="Proteomes" id="UP001454036">
    <property type="component" value="Unassembled WGS sequence"/>
</dbReference>
<sequence>MSIGDYFGKLQPMWDELATYDPISSCMCGFCICDLGEKFQQKQDNDCLHDFFCGIYVERFGALRSLLLFEDPPSTLDRDYHAMLQEEQLQSHRVVAPDREAAMAMATQSPSRKLSTSDTSSKRNLSCTFCHRSGHDISSCFSKHGFPEWWGDYPRGSGRGTGLKPAGNQRPVGTSQAGKHRETALEAYASAQGGGIGGSATSVVAQGGASSFIDSDWLKLKHMLGNSGSGSEDPLTGTYFSSNWIIDTWASSHITGGFESGHR</sequence>
<reference evidence="2 3" key="1">
    <citation type="submission" date="2024-01" db="EMBL/GenBank/DDBJ databases">
        <title>The complete chloroplast genome sequence of Lithospermum erythrorhizon: insights into the phylogenetic relationship among Boraginaceae species and the maternal lineages of purple gromwells.</title>
        <authorList>
            <person name="Okada T."/>
            <person name="Watanabe K."/>
        </authorList>
    </citation>
    <scope>NUCLEOTIDE SEQUENCE [LARGE SCALE GENOMIC DNA]</scope>
</reference>
<protein>
    <submittedName>
        <fullName evidence="2">Uncharacterized protein</fullName>
    </submittedName>
</protein>
<organism evidence="2 3">
    <name type="scientific">Lithospermum erythrorhizon</name>
    <name type="common">Purple gromwell</name>
    <name type="synonym">Lithospermum officinale var. erythrorhizon</name>
    <dbReference type="NCBI Taxonomy" id="34254"/>
    <lineage>
        <taxon>Eukaryota</taxon>
        <taxon>Viridiplantae</taxon>
        <taxon>Streptophyta</taxon>
        <taxon>Embryophyta</taxon>
        <taxon>Tracheophyta</taxon>
        <taxon>Spermatophyta</taxon>
        <taxon>Magnoliopsida</taxon>
        <taxon>eudicotyledons</taxon>
        <taxon>Gunneridae</taxon>
        <taxon>Pentapetalae</taxon>
        <taxon>asterids</taxon>
        <taxon>lamiids</taxon>
        <taxon>Boraginales</taxon>
        <taxon>Boraginaceae</taxon>
        <taxon>Boraginoideae</taxon>
        <taxon>Lithospermeae</taxon>
        <taxon>Lithospermum</taxon>
    </lineage>
</organism>
<evidence type="ECO:0000313" key="3">
    <source>
        <dbReference type="Proteomes" id="UP001454036"/>
    </source>
</evidence>
<dbReference type="PANTHER" id="PTHR34222:SF79">
    <property type="entry name" value="RETROVIRUS-RELATED POL POLYPROTEIN FROM TRANSPOSON TNT 1-94"/>
    <property type="match status" value="1"/>
</dbReference>
<keyword evidence="3" id="KW-1185">Reference proteome</keyword>
<feature type="region of interest" description="Disordered" evidence="1">
    <location>
        <begin position="160"/>
        <end position="180"/>
    </location>
</feature>
<dbReference type="AlphaFoldDB" id="A0AAV3QSI3"/>
<comment type="caution">
    <text evidence="2">The sequence shown here is derived from an EMBL/GenBank/DDBJ whole genome shotgun (WGS) entry which is preliminary data.</text>
</comment>
<accession>A0AAV3QSI3</accession>
<name>A0AAV3QSI3_LITER</name>
<evidence type="ECO:0000256" key="1">
    <source>
        <dbReference type="SAM" id="MobiDB-lite"/>
    </source>
</evidence>
<dbReference type="EMBL" id="BAABME010005572">
    <property type="protein sequence ID" value="GAA0166018.1"/>
    <property type="molecule type" value="Genomic_DNA"/>
</dbReference>
<dbReference type="PANTHER" id="PTHR34222">
    <property type="entry name" value="GAG_PRE-INTEGRS DOMAIN-CONTAINING PROTEIN"/>
    <property type="match status" value="1"/>
</dbReference>
<gene>
    <name evidence="2" type="ORF">LIER_21272</name>
</gene>
<proteinExistence type="predicted"/>
<evidence type="ECO:0000313" key="2">
    <source>
        <dbReference type="EMBL" id="GAA0166018.1"/>
    </source>
</evidence>